<organism evidence="10 11">
    <name type="scientific">Leptospira interrogans serovar Pyrogenes str. L0374</name>
    <dbReference type="NCBI Taxonomy" id="1049928"/>
    <lineage>
        <taxon>Bacteria</taxon>
        <taxon>Pseudomonadati</taxon>
        <taxon>Spirochaetota</taxon>
        <taxon>Spirochaetia</taxon>
        <taxon>Leptospirales</taxon>
        <taxon>Leptospiraceae</taxon>
        <taxon>Leptospira</taxon>
    </lineage>
</organism>
<evidence type="ECO:0000259" key="7">
    <source>
        <dbReference type="PROSITE" id="PS51898"/>
    </source>
</evidence>
<reference evidence="10 11" key="1">
    <citation type="submission" date="2013-01" db="EMBL/GenBank/DDBJ databases">
        <authorList>
            <person name="Harkins D.M."/>
            <person name="Durkin A.S."/>
            <person name="Brinkac L.M."/>
            <person name="Haft D.H."/>
            <person name="Selengut J.D."/>
            <person name="Sanka R."/>
            <person name="DePew J."/>
            <person name="Purushe J."/>
            <person name="Peacock S.J."/>
            <person name="Thaipadungpanit J."/>
            <person name="Wuthiekanun V.W."/>
            <person name="Day N.P."/>
            <person name="Vinetz J.M."/>
            <person name="Sutton G.G."/>
            <person name="Nierman W.C."/>
            <person name="Fouts D.E."/>
        </authorList>
    </citation>
    <scope>NUCLEOTIDE SEQUENCE [LARGE SCALE GENOMIC DNA]</scope>
    <source>
        <strain evidence="10 11">L0374</strain>
    </source>
</reference>
<keyword evidence="3 5" id="KW-0238">DNA-binding</keyword>
<dbReference type="PANTHER" id="PTHR30349">
    <property type="entry name" value="PHAGE INTEGRASE-RELATED"/>
    <property type="match status" value="1"/>
</dbReference>
<dbReference type="Gene3D" id="1.10.150.130">
    <property type="match status" value="1"/>
</dbReference>
<comment type="caution">
    <text evidence="10">The sequence shown here is derived from an EMBL/GenBank/DDBJ whole genome shotgun (WGS) entry which is preliminary data.</text>
</comment>
<evidence type="ECO:0000256" key="3">
    <source>
        <dbReference type="ARBA" id="ARBA00023125"/>
    </source>
</evidence>
<evidence type="ECO:0000259" key="8">
    <source>
        <dbReference type="PROSITE" id="PS51900"/>
    </source>
</evidence>
<dbReference type="Proteomes" id="UP000012137">
    <property type="component" value="Unassembled WGS sequence"/>
</dbReference>
<dbReference type="InterPro" id="IPR010998">
    <property type="entry name" value="Integrase_recombinase_N"/>
</dbReference>
<evidence type="ECO:0000313" key="9">
    <source>
        <dbReference type="EMBL" id="EMN29460.1"/>
    </source>
</evidence>
<dbReference type="EMBL" id="AHMZ02000110">
    <property type="protein sequence ID" value="EMN29738.1"/>
    <property type="molecule type" value="Genomic_DNA"/>
</dbReference>
<dbReference type="PANTHER" id="PTHR30349:SF81">
    <property type="entry name" value="TYROSINE RECOMBINASE XERC"/>
    <property type="match status" value="1"/>
</dbReference>
<dbReference type="GO" id="GO:0015074">
    <property type="term" value="P:DNA integration"/>
    <property type="evidence" value="ECO:0007669"/>
    <property type="project" value="UniProtKB-KW"/>
</dbReference>
<keyword evidence="1" id="KW-0159">Chromosome partition</keyword>
<evidence type="ECO:0000256" key="6">
    <source>
        <dbReference type="SAM" id="MobiDB-lite"/>
    </source>
</evidence>
<dbReference type="GO" id="GO:0003677">
    <property type="term" value="F:DNA binding"/>
    <property type="evidence" value="ECO:0007669"/>
    <property type="project" value="UniProtKB-UniRule"/>
</dbReference>
<name>M6KDF0_LEPIR</name>
<dbReference type="SUPFAM" id="SSF56349">
    <property type="entry name" value="DNA breaking-rejoining enzymes"/>
    <property type="match status" value="1"/>
</dbReference>
<dbReference type="GO" id="GO:0006310">
    <property type="term" value="P:DNA recombination"/>
    <property type="evidence" value="ECO:0007669"/>
    <property type="project" value="UniProtKB-KW"/>
</dbReference>
<keyword evidence="4" id="KW-0233">DNA recombination</keyword>
<dbReference type="InterPro" id="IPR050090">
    <property type="entry name" value="Tyrosine_recombinase_XerCD"/>
</dbReference>
<feature type="domain" description="Tyr recombinase" evidence="7">
    <location>
        <begin position="159"/>
        <end position="344"/>
    </location>
</feature>
<evidence type="ECO:0000256" key="5">
    <source>
        <dbReference type="PROSITE-ProRule" id="PRU01248"/>
    </source>
</evidence>
<proteinExistence type="predicted"/>
<dbReference type="CDD" id="cd00798">
    <property type="entry name" value="INT_XerDC_C"/>
    <property type="match status" value="1"/>
</dbReference>
<dbReference type="Pfam" id="PF00589">
    <property type="entry name" value="Phage_integrase"/>
    <property type="match status" value="1"/>
</dbReference>
<protein>
    <submittedName>
        <fullName evidence="10">Putative site-specific tyrosine recombinase XerC</fullName>
    </submittedName>
</protein>
<evidence type="ECO:0000256" key="2">
    <source>
        <dbReference type="ARBA" id="ARBA00022908"/>
    </source>
</evidence>
<accession>M6KDF0</accession>
<dbReference type="AlphaFoldDB" id="M6KDF0"/>
<dbReference type="InterPro" id="IPR011010">
    <property type="entry name" value="DNA_brk_join_enz"/>
</dbReference>
<gene>
    <name evidence="9" type="ORF">LEP1GSC083_0219</name>
    <name evidence="10" type="ORF">LEP1GSC083_2279</name>
</gene>
<dbReference type="PROSITE" id="PS51898">
    <property type="entry name" value="TYR_RECOMBINASE"/>
    <property type="match status" value="1"/>
</dbReference>
<dbReference type="PROSITE" id="PS51900">
    <property type="entry name" value="CB"/>
    <property type="match status" value="1"/>
</dbReference>
<dbReference type="Gene3D" id="1.10.443.10">
    <property type="entry name" value="Intergrase catalytic core"/>
    <property type="match status" value="1"/>
</dbReference>
<evidence type="ECO:0000313" key="11">
    <source>
        <dbReference type="Proteomes" id="UP000012137"/>
    </source>
</evidence>
<evidence type="ECO:0000313" key="10">
    <source>
        <dbReference type="EMBL" id="EMN29738.1"/>
    </source>
</evidence>
<feature type="domain" description="Core-binding (CB)" evidence="8">
    <location>
        <begin position="43"/>
        <end position="128"/>
    </location>
</feature>
<keyword evidence="2" id="KW-0229">DNA integration</keyword>
<feature type="region of interest" description="Disordered" evidence="6">
    <location>
        <begin position="1"/>
        <end position="21"/>
    </location>
</feature>
<sequence length="352" mass="41026">MSSLLEHPHGSPKGQKLKLRGKKMKSVKVTDGNYHLHGFTIKGRESELEKRILEYLQSQERMGRSVKTLKYKRIALKVYNNWSEERGLTNPEEITEKEIEGYQRYLSKYKNQVTKERICVKTMNSWLCILREFYLYLEKKERIRKNPCLDMRLPKEGRRLPRNVLGVEEVERILSVPDLGTPLGIRNRAILELFYSTGMRSGELSRLKVSEVDFSAGTIQILESKGRTDRLIPVSERALLWMSKYLEEVRLVYERDREVENVFLSSRGKQIPPNNLGRMVTQTREEAGVEKKGSTHMFRHTTATLMLEHGADIRHVQEMLGHKNLGTTQIYTHVAIQKLQEVYERTHPSTVD</sequence>
<dbReference type="GO" id="GO:0007059">
    <property type="term" value="P:chromosome segregation"/>
    <property type="evidence" value="ECO:0007669"/>
    <property type="project" value="UniProtKB-KW"/>
</dbReference>
<dbReference type="InterPro" id="IPR013762">
    <property type="entry name" value="Integrase-like_cat_sf"/>
</dbReference>
<dbReference type="InterPro" id="IPR002104">
    <property type="entry name" value="Integrase_catalytic"/>
</dbReference>
<dbReference type="EMBL" id="AHMZ02000114">
    <property type="protein sequence ID" value="EMN29460.1"/>
    <property type="molecule type" value="Genomic_DNA"/>
</dbReference>
<evidence type="ECO:0000256" key="4">
    <source>
        <dbReference type="ARBA" id="ARBA00023172"/>
    </source>
</evidence>
<evidence type="ECO:0000256" key="1">
    <source>
        <dbReference type="ARBA" id="ARBA00022829"/>
    </source>
</evidence>
<dbReference type="InterPro" id="IPR044068">
    <property type="entry name" value="CB"/>
</dbReference>